<evidence type="ECO:0000313" key="2">
    <source>
        <dbReference type="EMBL" id="MDW4825713.1"/>
    </source>
</evidence>
<dbReference type="Proteomes" id="UP001259340">
    <property type="component" value="Unassembled WGS sequence"/>
</dbReference>
<name>A0AAW8NQR5_9GAMM</name>
<dbReference type="AlphaFoldDB" id="A0AAW8NQR5"/>
<accession>A0AAW8NQR5</accession>
<sequence length="46" mass="5274">MLKQNRYANYAEEMSGASNERIFLMKKTQTAGKKKASINRGFFQDA</sequence>
<dbReference type="RefSeq" id="WP_310655592.1">
    <property type="nucleotide sequence ID" value="NZ_JAPMLA010000004.1"/>
</dbReference>
<evidence type="ECO:0000313" key="1">
    <source>
        <dbReference type="EMBL" id="MDR8525433.1"/>
    </source>
</evidence>
<dbReference type="Proteomes" id="UP001271263">
    <property type="component" value="Unassembled WGS sequence"/>
</dbReference>
<gene>
    <name evidence="1" type="ORF">OS133_17605</name>
    <name evidence="2" type="ORF">OS134_16715</name>
</gene>
<dbReference type="EMBL" id="JAPMLE010000001">
    <property type="protein sequence ID" value="MDR8525433.1"/>
    <property type="molecule type" value="Genomic_DNA"/>
</dbReference>
<evidence type="ECO:0000313" key="3">
    <source>
        <dbReference type="Proteomes" id="UP001259340"/>
    </source>
</evidence>
<dbReference type="EMBL" id="JAPMLD010000008">
    <property type="protein sequence ID" value="MDW4825713.1"/>
    <property type="molecule type" value="Genomic_DNA"/>
</dbReference>
<comment type="caution">
    <text evidence="1">The sequence shown here is derived from an EMBL/GenBank/DDBJ whole genome shotgun (WGS) entry which is preliminary data.</text>
</comment>
<reference evidence="1" key="2">
    <citation type="submission" date="2022-11" db="EMBL/GenBank/DDBJ databases">
        <title>Prophages regulate Shewanella fidelis motility and biofilm formation: implications for gut colonization dynamics in Ciona robusta.</title>
        <authorList>
            <person name="Natarajan O."/>
            <person name="Gibboney S.L."/>
            <person name="Young M.N."/>
            <person name="Lim S.J."/>
            <person name="Pluta N."/>
            <person name="Atkinson C.G.F."/>
            <person name="Leigh B.A."/>
            <person name="Liberti A."/>
            <person name="Kees E."/>
            <person name="Breitbart M."/>
            <person name="Gralnick J."/>
            <person name="Dishaw L.J."/>
        </authorList>
    </citation>
    <scope>NUCLEOTIDE SEQUENCE</scope>
    <source>
        <strain evidence="1">3313</strain>
    </source>
</reference>
<protein>
    <submittedName>
        <fullName evidence="1">Uncharacterized protein</fullName>
    </submittedName>
</protein>
<keyword evidence="4" id="KW-1185">Reference proteome</keyword>
<evidence type="ECO:0000313" key="4">
    <source>
        <dbReference type="Proteomes" id="UP001271263"/>
    </source>
</evidence>
<organism evidence="1 3">
    <name type="scientific">Shewanella fidelis</name>
    <dbReference type="NCBI Taxonomy" id="173509"/>
    <lineage>
        <taxon>Bacteria</taxon>
        <taxon>Pseudomonadati</taxon>
        <taxon>Pseudomonadota</taxon>
        <taxon>Gammaproteobacteria</taxon>
        <taxon>Alteromonadales</taxon>
        <taxon>Shewanellaceae</taxon>
        <taxon>Shewanella</taxon>
    </lineage>
</organism>
<reference evidence="2 4" key="1">
    <citation type="journal article" date="2022" name="bioRxiv">
        <title>Prophages regulate Shewanella fidelis 3313 motility and biofilm formation: implications for gut colonization dynamics in Ciona robusta.</title>
        <authorList>
            <person name="Natarajan O."/>
            <person name="Gibboney S.L."/>
            <person name="Young M.N."/>
            <person name="Lim S.J."/>
            <person name="Pluta N."/>
            <person name="Atkinson C.G."/>
            <person name="Leigh B.A."/>
            <person name="Liberti A."/>
            <person name="Kees E.D."/>
            <person name="Breitbart M."/>
            <person name="Gralnick J.A."/>
            <person name="Dishaw L.J."/>
        </authorList>
    </citation>
    <scope>NUCLEOTIDE SEQUENCE [LARGE SCALE GENOMIC DNA]</scope>
    <source>
        <strain evidence="2 4">JG4066</strain>
    </source>
</reference>
<proteinExistence type="predicted"/>